<proteinExistence type="predicted"/>
<name>A0A5C5ZZ29_9BACT</name>
<comment type="caution">
    <text evidence="1">The sequence shown here is derived from an EMBL/GenBank/DDBJ whole genome shotgun (WGS) entry which is preliminary data.</text>
</comment>
<reference evidence="1 2" key="1">
    <citation type="submission" date="2019-02" db="EMBL/GenBank/DDBJ databases">
        <title>Deep-cultivation of Planctomycetes and their phenomic and genomic characterization uncovers novel biology.</title>
        <authorList>
            <person name="Wiegand S."/>
            <person name="Jogler M."/>
            <person name="Boedeker C."/>
            <person name="Pinto D."/>
            <person name="Vollmers J."/>
            <person name="Rivas-Marin E."/>
            <person name="Kohn T."/>
            <person name="Peeters S.H."/>
            <person name="Heuer A."/>
            <person name="Rast P."/>
            <person name="Oberbeckmann S."/>
            <person name="Bunk B."/>
            <person name="Jeske O."/>
            <person name="Meyerdierks A."/>
            <person name="Storesund J.E."/>
            <person name="Kallscheuer N."/>
            <person name="Luecker S."/>
            <person name="Lage O.M."/>
            <person name="Pohl T."/>
            <person name="Merkel B.J."/>
            <person name="Hornburger P."/>
            <person name="Mueller R.-W."/>
            <person name="Bruemmer F."/>
            <person name="Labrenz M."/>
            <person name="Spormann A.M."/>
            <person name="Op Den Camp H."/>
            <person name="Overmann J."/>
            <person name="Amann R."/>
            <person name="Jetten M.S.M."/>
            <person name="Mascher T."/>
            <person name="Medema M.H."/>
            <person name="Devos D.P."/>
            <person name="Kaster A.-K."/>
            <person name="Ovreas L."/>
            <person name="Rohde M."/>
            <person name="Galperin M.Y."/>
            <person name="Jogler C."/>
        </authorList>
    </citation>
    <scope>NUCLEOTIDE SEQUENCE [LARGE SCALE GENOMIC DNA]</scope>
    <source>
        <strain evidence="1 2">Pla52n</strain>
    </source>
</reference>
<dbReference type="EMBL" id="SJPN01000011">
    <property type="protein sequence ID" value="TWT92331.1"/>
    <property type="molecule type" value="Genomic_DNA"/>
</dbReference>
<evidence type="ECO:0000313" key="2">
    <source>
        <dbReference type="Proteomes" id="UP000320176"/>
    </source>
</evidence>
<organism evidence="1 2">
    <name type="scientific">Stieleria varia</name>
    <dbReference type="NCBI Taxonomy" id="2528005"/>
    <lineage>
        <taxon>Bacteria</taxon>
        <taxon>Pseudomonadati</taxon>
        <taxon>Planctomycetota</taxon>
        <taxon>Planctomycetia</taxon>
        <taxon>Pirellulales</taxon>
        <taxon>Pirellulaceae</taxon>
        <taxon>Stieleria</taxon>
    </lineage>
</organism>
<accession>A0A5C5ZZ29</accession>
<sequence length="100" mass="9853">MKVNAVVPESPSASTADCGAIAKLVESSFWIVPTAEAVVIVAGADALLSVTVKLSSGSTAVSPVTLIVIVLVTSSASNDTVSVGNAPPKSTPFASVLLTA</sequence>
<evidence type="ECO:0000313" key="1">
    <source>
        <dbReference type="EMBL" id="TWT92331.1"/>
    </source>
</evidence>
<keyword evidence="2" id="KW-1185">Reference proteome</keyword>
<gene>
    <name evidence="1" type="ORF">Pla52n_62050</name>
</gene>
<dbReference type="AlphaFoldDB" id="A0A5C5ZZ29"/>
<protein>
    <submittedName>
        <fullName evidence="1">Uncharacterized protein</fullName>
    </submittedName>
</protein>
<dbReference type="Proteomes" id="UP000320176">
    <property type="component" value="Unassembled WGS sequence"/>
</dbReference>